<evidence type="ECO:0000313" key="3">
    <source>
        <dbReference type="Proteomes" id="UP001050241"/>
    </source>
</evidence>
<feature type="transmembrane region" description="Helical" evidence="1">
    <location>
        <begin position="6"/>
        <end position="26"/>
    </location>
</feature>
<keyword evidence="1" id="KW-0812">Transmembrane</keyword>
<gene>
    <name evidence="2" type="ORF">TUM16652_27480</name>
</gene>
<evidence type="ECO:0000256" key="1">
    <source>
        <dbReference type="SAM" id="Phobius"/>
    </source>
</evidence>
<protein>
    <recommendedName>
        <fullName evidence="4">LemA family protein</fullName>
    </recommendedName>
</protein>
<keyword evidence="1" id="KW-0472">Membrane</keyword>
<accession>A0ABD0BVH0</accession>
<name>A0ABD0BVH0_ENTCL</name>
<dbReference type="AlphaFoldDB" id="A0ABD0BVH0"/>
<dbReference type="EMBL" id="BQFY01000015">
    <property type="protein sequence ID" value="GJJ84049.1"/>
    <property type="molecule type" value="Genomic_DNA"/>
</dbReference>
<organism evidence="2 3">
    <name type="scientific">Enterobacter cloacae</name>
    <dbReference type="NCBI Taxonomy" id="550"/>
    <lineage>
        <taxon>Bacteria</taxon>
        <taxon>Pseudomonadati</taxon>
        <taxon>Pseudomonadota</taxon>
        <taxon>Gammaproteobacteria</taxon>
        <taxon>Enterobacterales</taxon>
        <taxon>Enterobacteriaceae</taxon>
        <taxon>Enterobacter</taxon>
        <taxon>Enterobacter cloacae complex</taxon>
    </lineage>
</organism>
<reference evidence="2" key="1">
    <citation type="submission" date="2021-11" db="EMBL/GenBank/DDBJ databases">
        <title>WGS analysis for carbapenemase-producing Enterobacterales outbreak in a University Hospital, Japan.</title>
        <authorList>
            <person name="Tukada M."/>
            <person name="Miyazaki T."/>
            <person name="Aoki K."/>
            <person name="Yoshizawa S."/>
            <person name="Ishii Y."/>
            <person name="Tateda K."/>
        </authorList>
    </citation>
    <scope>NUCLEOTIDE SEQUENCE</scope>
    <source>
        <strain evidence="2">TUM16652</strain>
    </source>
</reference>
<evidence type="ECO:0008006" key="4">
    <source>
        <dbReference type="Google" id="ProtNLM"/>
    </source>
</evidence>
<dbReference type="Proteomes" id="UP001050241">
    <property type="component" value="Unassembled WGS sequence"/>
</dbReference>
<proteinExistence type="predicted"/>
<keyword evidence="1" id="KW-1133">Transmembrane helix</keyword>
<evidence type="ECO:0000313" key="2">
    <source>
        <dbReference type="EMBL" id="GJJ84049.1"/>
    </source>
</evidence>
<comment type="caution">
    <text evidence="2">The sequence shown here is derived from an EMBL/GenBank/DDBJ whole genome shotgun (WGS) entry which is preliminary data.</text>
</comment>
<sequence length="58" mass="6922">MENALIILVVLIVLFIVFRKFNLWYWKIQEHIDNQKQIISLLEKACSRVGSMDEEITE</sequence>